<evidence type="ECO:0000313" key="3">
    <source>
        <dbReference type="Proteomes" id="UP000004671"/>
    </source>
</evidence>
<dbReference type="KEGG" id="caby:Cabys_3663"/>
<protein>
    <submittedName>
        <fullName evidence="2">Uncharacterized protein</fullName>
    </submittedName>
</protein>
<reference evidence="1 4" key="2">
    <citation type="submission" date="2016-11" db="EMBL/GenBank/DDBJ databases">
        <title>Genomic analysis of Caldithrix abyssi and proposal of a novel bacterial phylum Caldithrichaeota.</title>
        <authorList>
            <person name="Kublanov I."/>
            <person name="Sigalova O."/>
            <person name="Gavrilov S."/>
            <person name="Lebedinsky A."/>
            <person name="Ivanova N."/>
            <person name="Daum C."/>
            <person name="Reddy T."/>
            <person name="Klenk H.P."/>
            <person name="Goker M."/>
            <person name="Reva O."/>
            <person name="Miroshnichenko M."/>
            <person name="Kyprides N."/>
            <person name="Woyke T."/>
            <person name="Gelfand M."/>
        </authorList>
    </citation>
    <scope>NUCLEOTIDE SEQUENCE [LARGE SCALE GENOMIC DNA]</scope>
    <source>
        <strain evidence="1 4">LF13</strain>
    </source>
</reference>
<gene>
    <name evidence="1" type="ORF">Cabys_3663</name>
    <name evidence="2" type="ORF">Calab_1443</name>
</gene>
<dbReference type="STRING" id="880073.Cabys_3663"/>
<organism evidence="2 3">
    <name type="scientific">Caldithrix abyssi DSM 13497</name>
    <dbReference type="NCBI Taxonomy" id="880073"/>
    <lineage>
        <taxon>Bacteria</taxon>
        <taxon>Pseudomonadati</taxon>
        <taxon>Calditrichota</taxon>
        <taxon>Calditrichia</taxon>
        <taxon>Calditrichales</taxon>
        <taxon>Calditrichaceae</taxon>
        <taxon>Caldithrix</taxon>
    </lineage>
</organism>
<accession>H1XPT8</accession>
<evidence type="ECO:0000313" key="4">
    <source>
        <dbReference type="Proteomes" id="UP000183868"/>
    </source>
</evidence>
<evidence type="ECO:0000313" key="2">
    <source>
        <dbReference type="EMBL" id="EHO41064.1"/>
    </source>
</evidence>
<keyword evidence="3" id="KW-1185">Reference proteome</keyword>
<dbReference type="EMBL" id="CM001402">
    <property type="protein sequence ID" value="EHO41064.1"/>
    <property type="molecule type" value="Genomic_DNA"/>
</dbReference>
<reference evidence="2 3" key="1">
    <citation type="submission" date="2011-09" db="EMBL/GenBank/DDBJ databases">
        <title>The permanent draft genome of Caldithrix abyssi DSM 13497.</title>
        <authorList>
            <consortium name="US DOE Joint Genome Institute (JGI-PGF)"/>
            <person name="Lucas S."/>
            <person name="Han J."/>
            <person name="Lapidus A."/>
            <person name="Bruce D."/>
            <person name="Goodwin L."/>
            <person name="Pitluck S."/>
            <person name="Peters L."/>
            <person name="Kyrpides N."/>
            <person name="Mavromatis K."/>
            <person name="Ivanova N."/>
            <person name="Mikhailova N."/>
            <person name="Chertkov O."/>
            <person name="Detter J.C."/>
            <person name="Tapia R."/>
            <person name="Han C."/>
            <person name="Land M."/>
            <person name="Hauser L."/>
            <person name="Markowitz V."/>
            <person name="Cheng J.-F."/>
            <person name="Hugenholtz P."/>
            <person name="Woyke T."/>
            <person name="Wu D."/>
            <person name="Spring S."/>
            <person name="Brambilla E."/>
            <person name="Klenk H.-P."/>
            <person name="Eisen J.A."/>
        </authorList>
    </citation>
    <scope>NUCLEOTIDE SEQUENCE [LARGE SCALE GENOMIC DNA]</scope>
    <source>
        <strain evidence="2 3">DSM 13497</strain>
    </source>
</reference>
<dbReference type="Proteomes" id="UP000004671">
    <property type="component" value="Chromosome"/>
</dbReference>
<dbReference type="AlphaFoldDB" id="H1XPT8"/>
<dbReference type="InParanoid" id="H1XPT8"/>
<evidence type="ECO:0000313" key="1">
    <source>
        <dbReference type="EMBL" id="APF20409.1"/>
    </source>
</evidence>
<dbReference type="HOGENOM" id="CLU_1999684_0_0_0"/>
<dbReference type="PaxDb" id="880073-Calab_1443"/>
<proteinExistence type="predicted"/>
<dbReference type="Proteomes" id="UP000183868">
    <property type="component" value="Chromosome"/>
</dbReference>
<sequence>MKAILQYSTDGTNYINVGELRSDEKDYKLKPVTEMNEDGNPEILGYQVECRTILLEKDDTFLNQTSCYFRLHFDDGKVINLGTHSFSVNHDLMLNKTGIEEIEIVLNFFIEKSDYQNYVTPMEV</sequence>
<dbReference type="EMBL" id="CP018099">
    <property type="protein sequence ID" value="APF20409.1"/>
    <property type="molecule type" value="Genomic_DNA"/>
</dbReference>
<dbReference type="RefSeq" id="WP_006928156.1">
    <property type="nucleotide sequence ID" value="NZ_CM001402.1"/>
</dbReference>
<name>H1XPT8_CALAY</name>